<dbReference type="Pfam" id="PF07969">
    <property type="entry name" value="Amidohydro_3"/>
    <property type="match status" value="1"/>
</dbReference>
<dbReference type="STRING" id="1481914.JCM19241_3287"/>
<dbReference type="GO" id="GO:0016787">
    <property type="term" value="F:hydrolase activity"/>
    <property type="evidence" value="ECO:0007669"/>
    <property type="project" value="UniProtKB-KW"/>
</dbReference>
<comment type="caution">
    <text evidence="2">The sequence shown here is derived from an EMBL/GenBank/DDBJ whole genome shotgun (WGS) entry which is preliminary data.</text>
</comment>
<name>A0A0B8Q6U7_9VIBR</name>
<dbReference type="PANTHER" id="PTHR22642:SF2">
    <property type="entry name" value="PROTEIN LONG AFTER FAR-RED 3"/>
    <property type="match status" value="1"/>
</dbReference>
<reference evidence="2 3" key="1">
    <citation type="submission" date="2015-01" db="EMBL/GenBank/DDBJ databases">
        <title>Vibrio sp. C94 JCM 19241 whole genome shotgun sequence.</title>
        <authorList>
            <person name="Sawabe T."/>
            <person name="Meirelles P."/>
            <person name="Feng G."/>
            <person name="Sayaka M."/>
            <person name="Hattori M."/>
            <person name="Ohkuma M."/>
        </authorList>
    </citation>
    <scope>NUCLEOTIDE SEQUENCE [LARGE SCALE GENOMIC DNA]</scope>
    <source>
        <strain evidence="3">JCM 19241</strain>
    </source>
</reference>
<dbReference type="Gene3D" id="3.20.20.140">
    <property type="entry name" value="Metal-dependent hydrolases"/>
    <property type="match status" value="1"/>
</dbReference>
<dbReference type="AlphaFoldDB" id="A0A0B8Q6U7"/>
<dbReference type="Proteomes" id="UP000031666">
    <property type="component" value="Unassembled WGS sequence"/>
</dbReference>
<feature type="domain" description="Amidohydrolase 3" evidence="1">
    <location>
        <begin position="2"/>
        <end position="182"/>
    </location>
</feature>
<evidence type="ECO:0000313" key="3">
    <source>
        <dbReference type="Proteomes" id="UP000031666"/>
    </source>
</evidence>
<dbReference type="SUPFAM" id="SSF51556">
    <property type="entry name" value="Metallo-dependent hydrolases"/>
    <property type="match status" value="1"/>
</dbReference>
<evidence type="ECO:0000313" key="2">
    <source>
        <dbReference type="EMBL" id="GAM75375.1"/>
    </source>
</evidence>
<accession>A0A0B8Q6U7</accession>
<protein>
    <submittedName>
        <fullName evidence="2">Amidohydrolase domain protein</fullName>
    </submittedName>
</protein>
<proteinExistence type="predicted"/>
<gene>
    <name evidence="2" type="ORF">JCM19241_3287</name>
</gene>
<dbReference type="InterPro" id="IPR013108">
    <property type="entry name" value="Amidohydro_3"/>
</dbReference>
<dbReference type="InterPro" id="IPR032466">
    <property type="entry name" value="Metal_Hydrolase"/>
</dbReference>
<evidence type="ECO:0000259" key="1">
    <source>
        <dbReference type="Pfam" id="PF07969"/>
    </source>
</evidence>
<sequence>MERMQQEFPREDHRTSFHHLAYTDPVDIKRATELGANFSVNPFYLHVLGEQYSLHGIGPERAQYTARGRSFLDAGAKLSFHSDAPMAPGRPLALAWSAVNRTGLTGQVLGESEKMTMEESMRAITLDAAYAARLEDEVGSIDLGKRANFAVLDAHPYEVEAENPDGIKDIGVVATVFNGNPIMVEQNNEGLVLNQDNLNKMMLISRFDGMSGRGDACEASKIYQEVLNKM</sequence>
<keyword evidence="2" id="KW-0378">Hydrolase</keyword>
<dbReference type="PANTHER" id="PTHR22642">
    <property type="entry name" value="IMIDAZOLONEPROPIONASE"/>
    <property type="match status" value="1"/>
</dbReference>
<dbReference type="EMBL" id="BBSC01000004">
    <property type="protein sequence ID" value="GAM75375.1"/>
    <property type="molecule type" value="Genomic_DNA"/>
</dbReference>
<reference evidence="2 3" key="2">
    <citation type="submission" date="2015-01" db="EMBL/GenBank/DDBJ databases">
        <authorList>
            <consortium name="NBRP consortium"/>
            <person name="Sawabe T."/>
            <person name="Meirelles P."/>
            <person name="Feng G."/>
            <person name="Sayaka M."/>
            <person name="Hattori M."/>
            <person name="Ohkuma M."/>
        </authorList>
    </citation>
    <scope>NUCLEOTIDE SEQUENCE [LARGE SCALE GENOMIC DNA]</scope>
    <source>
        <strain evidence="3">JCM 19241</strain>
    </source>
</reference>
<organism evidence="2 3">
    <name type="scientific">Vibrio ishigakensis</name>
    <dbReference type="NCBI Taxonomy" id="1481914"/>
    <lineage>
        <taxon>Bacteria</taxon>
        <taxon>Pseudomonadati</taxon>
        <taxon>Pseudomonadota</taxon>
        <taxon>Gammaproteobacteria</taxon>
        <taxon>Vibrionales</taxon>
        <taxon>Vibrionaceae</taxon>
        <taxon>Vibrio</taxon>
    </lineage>
</organism>